<evidence type="ECO:0000313" key="1">
    <source>
        <dbReference type="EMBL" id="EXC06351.1"/>
    </source>
</evidence>
<dbReference type="EMBL" id="KE345560">
    <property type="protein sequence ID" value="EXC06351.1"/>
    <property type="molecule type" value="Genomic_DNA"/>
</dbReference>
<gene>
    <name evidence="1" type="ORF">L484_006373</name>
</gene>
<reference evidence="2" key="1">
    <citation type="submission" date="2013-01" db="EMBL/GenBank/DDBJ databases">
        <title>Draft Genome Sequence of a Mulberry Tree, Morus notabilis C.K. Schneid.</title>
        <authorList>
            <person name="He N."/>
            <person name="Zhao S."/>
        </authorList>
    </citation>
    <scope>NUCLEOTIDE SEQUENCE</scope>
</reference>
<proteinExistence type="predicted"/>
<dbReference type="Proteomes" id="UP000030645">
    <property type="component" value="Unassembled WGS sequence"/>
</dbReference>
<dbReference type="AlphaFoldDB" id="W9SH00"/>
<keyword evidence="2" id="KW-1185">Reference proteome</keyword>
<sequence>MESERLGSCWILDLKSLDISCTSTTSYFSASRLQESLPHIDLNRSCASDLRCCLTERWHRRSLKFFDVTEVNPTLEPVVWQFPLKPINVDQTNGGLGSAFTFGHIVDKAFTWGAQTSTILECLLI</sequence>
<name>W9SH00_9ROSA</name>
<evidence type="ECO:0000313" key="2">
    <source>
        <dbReference type="Proteomes" id="UP000030645"/>
    </source>
</evidence>
<accession>W9SH00</accession>
<protein>
    <submittedName>
        <fullName evidence="1">Uncharacterized protein</fullName>
    </submittedName>
</protein>
<organism evidence="1 2">
    <name type="scientific">Morus notabilis</name>
    <dbReference type="NCBI Taxonomy" id="981085"/>
    <lineage>
        <taxon>Eukaryota</taxon>
        <taxon>Viridiplantae</taxon>
        <taxon>Streptophyta</taxon>
        <taxon>Embryophyta</taxon>
        <taxon>Tracheophyta</taxon>
        <taxon>Spermatophyta</taxon>
        <taxon>Magnoliopsida</taxon>
        <taxon>eudicotyledons</taxon>
        <taxon>Gunneridae</taxon>
        <taxon>Pentapetalae</taxon>
        <taxon>rosids</taxon>
        <taxon>fabids</taxon>
        <taxon>Rosales</taxon>
        <taxon>Moraceae</taxon>
        <taxon>Moreae</taxon>
        <taxon>Morus</taxon>
    </lineage>
</organism>